<sequence>MITPLFPGAALLVPHPDSAPAPLSLIQVTLGRGPGGALVLDYRLQGDLEALRLPSAAHPAPADRLWAHTCCEVFLRRRGGLAASAPAEPTLRPAADPRLPPPALPYREFNFSPSGQWASYGFAAYRLRDPEAPLPPPPQLEISRGPGELALRATLEGGALLPGPGVLQVALATVVERQDGSLAYWALAHGAGQPDFHGEKGFVLALPPDF</sequence>
<dbReference type="KEGG" id="aiq:Azoinq_06765"/>
<evidence type="ECO:0000313" key="2">
    <source>
        <dbReference type="Proteomes" id="UP000683428"/>
    </source>
</evidence>
<organism evidence="1 2">
    <name type="scientific">Azospira inquinata</name>
    <dbReference type="NCBI Taxonomy" id="2785627"/>
    <lineage>
        <taxon>Bacteria</taxon>
        <taxon>Pseudomonadati</taxon>
        <taxon>Pseudomonadota</taxon>
        <taxon>Betaproteobacteria</taxon>
        <taxon>Rhodocyclales</taxon>
        <taxon>Rhodocyclaceae</taxon>
        <taxon>Azospira</taxon>
    </lineage>
</organism>
<dbReference type="CDD" id="cd09627">
    <property type="entry name" value="DOMON_murB_like"/>
    <property type="match status" value="1"/>
</dbReference>
<gene>
    <name evidence="1" type="ORF">Azoinq_06765</name>
</gene>
<accession>A0A975XVW9</accession>
<reference evidence="1" key="1">
    <citation type="submission" date="2020-11" db="EMBL/GenBank/DDBJ databases">
        <title>Azospira inquinata sp. nov.</title>
        <authorList>
            <person name="Moe W.M."/>
            <person name="Mikes M.C."/>
        </authorList>
    </citation>
    <scope>NUCLEOTIDE SEQUENCE</scope>
    <source>
        <strain evidence="1">Azo-3</strain>
    </source>
</reference>
<proteinExistence type="predicted"/>
<name>A0A975XVW9_9RHOO</name>
<protein>
    <submittedName>
        <fullName evidence="1">DOMON-like domain-containing protein</fullName>
    </submittedName>
</protein>
<evidence type="ECO:0000313" key="1">
    <source>
        <dbReference type="EMBL" id="QWT50283.1"/>
    </source>
</evidence>
<dbReference type="Proteomes" id="UP000683428">
    <property type="component" value="Chromosome"/>
</dbReference>
<keyword evidence="2" id="KW-1185">Reference proteome</keyword>
<dbReference type="EMBL" id="CP064782">
    <property type="protein sequence ID" value="QWT50283.1"/>
    <property type="molecule type" value="Genomic_DNA"/>
</dbReference>
<dbReference type="AlphaFoldDB" id="A0A975XVW9"/>
<dbReference type="RefSeq" id="WP_216130679.1">
    <property type="nucleotide sequence ID" value="NZ_CP064782.1"/>
</dbReference>